<feature type="transmembrane region" description="Helical" evidence="1">
    <location>
        <begin position="150"/>
        <end position="169"/>
    </location>
</feature>
<feature type="transmembrane region" description="Helical" evidence="1">
    <location>
        <begin position="388"/>
        <end position="406"/>
    </location>
</feature>
<sequence length="448" mass="51118">MLRVDDSINKRRVKISYILLNFIDFCLFIISILTVLLITNKENNLPIVGIVIIGFSLYLCFKVRNNQKLLFLFAIIGFINISIGFSDGILKGMHVAPWQIELRESVYNLYTAKSIILFSSIVNLFLSYSWINEKAVSLSTAEINRKNNPIIAYVGLLVIYIIILAGYDVNTLAGDSYVSNSNPLIEYAIVIFAVIWLYSNNNVIANTLLRFYAFLYVLYSLSFGDRSAAFLMILLYYLLYIGKKQKLSIKKIVLLALFAITLSNLIAVYRANPYLDLFSLITDTIQRGVYSDTVSYSYYASITITAAYHISDTFLPFAEYLKSWIVGGSNSEFSNLANYIKENYNLLYNVGGGLYTSYFYFGFGYLGVIFGSVLLGGVLRIVYSYNNYLTIFYQILIPVLSVRWYLYGPTSLYRSIFIVSTVLLLTCFIFDRIVRNKNISKKNQTKII</sequence>
<keyword evidence="1" id="KW-0472">Membrane</keyword>
<evidence type="ECO:0000313" key="3">
    <source>
        <dbReference type="Proteomes" id="UP000192527"/>
    </source>
</evidence>
<feature type="transmembrane region" description="Helical" evidence="1">
    <location>
        <begin position="358"/>
        <end position="381"/>
    </location>
</feature>
<feature type="transmembrane region" description="Helical" evidence="1">
    <location>
        <begin position="412"/>
        <end position="434"/>
    </location>
</feature>
<feature type="transmembrane region" description="Helical" evidence="1">
    <location>
        <begin position="45"/>
        <end position="64"/>
    </location>
</feature>
<gene>
    <name evidence="2" type="ORF">HM131_05150</name>
</gene>
<keyword evidence="1" id="KW-0812">Transmembrane</keyword>
<feature type="transmembrane region" description="Helical" evidence="1">
    <location>
        <begin position="181"/>
        <end position="199"/>
    </location>
</feature>
<reference evidence="2 3" key="1">
    <citation type="submission" date="2017-04" db="EMBL/GenBank/DDBJ databases">
        <title>The whole genome sequencing and assembly of Halobacillus mangrovi strain.</title>
        <authorList>
            <person name="Lee S.-J."/>
            <person name="Park M.-K."/>
            <person name="Kim J.-Y."/>
            <person name="Lee Y.-J."/>
            <person name="Yi H."/>
            <person name="Bahn Y.-S."/>
            <person name="Kim J.F."/>
            <person name="Lee D.-W."/>
        </authorList>
    </citation>
    <scope>NUCLEOTIDE SEQUENCE [LARGE SCALE GENOMIC DNA]</scope>
    <source>
        <strain evidence="2 3">KTB 131</strain>
    </source>
</reference>
<evidence type="ECO:0008006" key="4">
    <source>
        <dbReference type="Google" id="ProtNLM"/>
    </source>
</evidence>
<dbReference type="OrthoDB" id="1938692at2"/>
<dbReference type="STRING" id="402384.HM131_05150"/>
<keyword evidence="3" id="KW-1185">Reference proteome</keyword>
<accession>A0A1W5ZSJ9</accession>
<feature type="transmembrane region" description="Helical" evidence="1">
    <location>
        <begin position="70"/>
        <end position="90"/>
    </location>
</feature>
<dbReference type="KEGG" id="hmn:HM131_05150"/>
<dbReference type="Proteomes" id="UP000192527">
    <property type="component" value="Chromosome"/>
</dbReference>
<keyword evidence="1" id="KW-1133">Transmembrane helix</keyword>
<organism evidence="2 3">
    <name type="scientific">Halobacillus mangrovi</name>
    <dbReference type="NCBI Taxonomy" id="402384"/>
    <lineage>
        <taxon>Bacteria</taxon>
        <taxon>Bacillati</taxon>
        <taxon>Bacillota</taxon>
        <taxon>Bacilli</taxon>
        <taxon>Bacillales</taxon>
        <taxon>Bacillaceae</taxon>
        <taxon>Halobacillus</taxon>
    </lineage>
</organism>
<feature type="transmembrane region" description="Helical" evidence="1">
    <location>
        <begin position="252"/>
        <end position="271"/>
    </location>
</feature>
<evidence type="ECO:0000313" key="2">
    <source>
        <dbReference type="EMBL" id="ARI76259.1"/>
    </source>
</evidence>
<feature type="transmembrane region" description="Helical" evidence="1">
    <location>
        <begin position="15"/>
        <end position="38"/>
    </location>
</feature>
<name>A0A1W5ZSJ9_9BACI</name>
<feature type="transmembrane region" description="Helical" evidence="1">
    <location>
        <begin position="110"/>
        <end position="130"/>
    </location>
</feature>
<proteinExistence type="predicted"/>
<evidence type="ECO:0000256" key="1">
    <source>
        <dbReference type="SAM" id="Phobius"/>
    </source>
</evidence>
<protein>
    <recommendedName>
        <fullName evidence="4">O-antigen polysaccharide polymerase Wzy</fullName>
    </recommendedName>
</protein>
<dbReference type="RefSeq" id="WP_085028614.1">
    <property type="nucleotide sequence ID" value="NZ_CP020772.1"/>
</dbReference>
<dbReference type="EMBL" id="CP020772">
    <property type="protein sequence ID" value="ARI76259.1"/>
    <property type="molecule type" value="Genomic_DNA"/>
</dbReference>
<feature type="transmembrane region" description="Helical" evidence="1">
    <location>
        <begin position="211"/>
        <end position="240"/>
    </location>
</feature>
<dbReference type="AlphaFoldDB" id="A0A1W5ZSJ9"/>